<evidence type="ECO:0008006" key="3">
    <source>
        <dbReference type="Google" id="ProtNLM"/>
    </source>
</evidence>
<proteinExistence type="predicted"/>
<name>A0A5J6J3Z9_STRVI</name>
<keyword evidence="2" id="KW-1185">Reference proteome</keyword>
<evidence type="ECO:0000313" key="1">
    <source>
        <dbReference type="EMBL" id="QEV45570.1"/>
    </source>
</evidence>
<gene>
    <name evidence="1" type="ORF">CP980_11225</name>
</gene>
<protein>
    <recommendedName>
        <fullName evidence="3">HEAT repeat domain-containing protein</fullName>
    </recommendedName>
</protein>
<dbReference type="EMBL" id="CP023692">
    <property type="protein sequence ID" value="QEV45570.1"/>
    <property type="molecule type" value="Genomic_DNA"/>
</dbReference>
<evidence type="ECO:0000313" key="2">
    <source>
        <dbReference type="Proteomes" id="UP000325563"/>
    </source>
</evidence>
<dbReference type="Proteomes" id="UP000325563">
    <property type="component" value="Chromosome"/>
</dbReference>
<sequence length="149" mass="15817">MGTILKGISRIRWYQLTHAYGSAQDVPGRLSRVAWGDVRTSVDALSDLGLWLGELAVFDATVAAVPFLWDLATADSVNNRAAVIELLQAILEHGNPPQIEVQLAAHRAVLTGRDTLGMLATGSDPAVRAAAHALRAAIDGHTCEACRPA</sequence>
<dbReference type="KEGG" id="svn:CP980_11225"/>
<dbReference type="RefSeq" id="WP_150528098.1">
    <property type="nucleotide sequence ID" value="NZ_BNBW01000002.1"/>
</dbReference>
<organism evidence="1 2">
    <name type="scientific">Streptomyces vinaceus</name>
    <dbReference type="NCBI Taxonomy" id="1960"/>
    <lineage>
        <taxon>Bacteria</taxon>
        <taxon>Bacillati</taxon>
        <taxon>Actinomycetota</taxon>
        <taxon>Actinomycetes</taxon>
        <taxon>Kitasatosporales</taxon>
        <taxon>Streptomycetaceae</taxon>
        <taxon>Streptomyces</taxon>
    </lineage>
</organism>
<accession>A0A5J6J3Z9</accession>
<dbReference type="GeneID" id="95611127"/>
<dbReference type="AlphaFoldDB" id="A0A5J6J3Z9"/>
<reference evidence="1 2" key="1">
    <citation type="submission" date="2017-09" db="EMBL/GenBank/DDBJ databases">
        <authorList>
            <person name="Lee N."/>
            <person name="Cho B.-K."/>
        </authorList>
    </citation>
    <scope>NUCLEOTIDE SEQUENCE [LARGE SCALE GENOMIC DNA]</scope>
    <source>
        <strain evidence="1 2">ATCC 27476</strain>
    </source>
</reference>